<keyword evidence="6" id="KW-0336">GPI-anchor</keyword>
<feature type="region of interest" description="Disordered" evidence="14">
    <location>
        <begin position="303"/>
        <end position="322"/>
    </location>
</feature>
<keyword evidence="13" id="KW-0349">Heme</keyword>
<feature type="compositionally biased region" description="Low complexity" evidence="14">
    <location>
        <begin position="179"/>
        <end position="208"/>
    </location>
</feature>
<evidence type="ECO:0000256" key="12">
    <source>
        <dbReference type="ARBA" id="ARBA00023288"/>
    </source>
</evidence>
<comment type="similarity">
    <text evidence="4">Belongs to the RBT5 family.</text>
</comment>
<comment type="caution">
    <text evidence="13">Lacks conserved residue(s) required for the propagation of feature annotation.</text>
</comment>
<evidence type="ECO:0000313" key="16">
    <source>
        <dbReference type="EMBL" id="KAL1297298.1"/>
    </source>
</evidence>
<dbReference type="EMBL" id="JBFMKM010000016">
    <property type="protein sequence ID" value="KAL1297298.1"/>
    <property type="molecule type" value="Genomic_DNA"/>
</dbReference>
<keyword evidence="6" id="KW-0325">Glycoprotein</keyword>
<protein>
    <recommendedName>
        <fullName evidence="15">CFEM domain-containing protein</fullName>
    </recommendedName>
</protein>
<accession>A0ABR3P3D9</accession>
<proteinExistence type="inferred from homology"/>
<keyword evidence="13" id="KW-0408">Iron</keyword>
<keyword evidence="7" id="KW-0812">Transmembrane</keyword>
<evidence type="ECO:0000256" key="4">
    <source>
        <dbReference type="ARBA" id="ARBA00010031"/>
    </source>
</evidence>
<feature type="region of interest" description="Disordered" evidence="14">
    <location>
        <begin position="252"/>
        <end position="271"/>
    </location>
</feature>
<dbReference type="RefSeq" id="XP_069196980.1">
    <property type="nucleotide sequence ID" value="XM_069344556.1"/>
</dbReference>
<dbReference type="InterPro" id="IPR008427">
    <property type="entry name" value="Extracellular_membr_CFEM_dom"/>
</dbReference>
<evidence type="ECO:0000256" key="13">
    <source>
        <dbReference type="PROSITE-ProRule" id="PRU01356"/>
    </source>
</evidence>
<evidence type="ECO:0000313" key="17">
    <source>
        <dbReference type="Proteomes" id="UP001562354"/>
    </source>
</evidence>
<evidence type="ECO:0000256" key="7">
    <source>
        <dbReference type="ARBA" id="ARBA00022692"/>
    </source>
</evidence>
<reference evidence="16 17" key="1">
    <citation type="submission" date="2024-07" db="EMBL/GenBank/DDBJ databases">
        <title>Draft sequence of the Neodothiora populina.</title>
        <authorList>
            <person name="Drown D.D."/>
            <person name="Schuette U.S."/>
            <person name="Buechlein A.B."/>
            <person name="Rusch D.R."/>
            <person name="Winton L.W."/>
            <person name="Adams G.A."/>
        </authorList>
    </citation>
    <scope>NUCLEOTIDE SEQUENCE [LARGE SCALE GENOMIC DNA]</scope>
    <source>
        <strain evidence="16 17">CPC 39397</strain>
    </source>
</reference>
<keyword evidence="17" id="KW-1185">Reference proteome</keyword>
<keyword evidence="5" id="KW-0964">Secreted</keyword>
<sequence length="714" mass="77099">MLLPTFFHTRAQDQMVKRNTSPSDSLKGIPSCAQQCVATAIQQNFNSTVCSSPSDLGCLCSHYSVQGLTLGETALICLNNGCKQEAADKPASMGAYSASAYSVCSGQTKAVSPTHSGVLTVSTTIASETVSQTLLSSSVTATTIGSSTLSSRSTSTATSLSSSASTHASILVTSTVTTSPLSSSQSTSDNSPLVTASATSSDYTTSTSPESHSSGTLTGGQAVEVSLGTIAGVGFLIALIFCCVCIRRKKERKEKKEKRNHGSFDFVDKSPSPDAAFPPSAYVIRGQRHDPVRVPEETIQHNRVYRTPPPPPPAPNTSKQRVSLVDKPVPPIPVYRPVTQWPAQKEPSLGQTMSPVGAKWKPPRPPRPDSNATTFTMFEEDGKMRQSKHIPSLPSSPLMVIRPNTRPTMKPRFAEQYTLSPEEMYHPSLSLEIPPMPEGGAINSHPLPSPTQLTPDSPSMMRRRSNRISMPPNSAISYLPAYYTSNDSRTPVIAFRSPYRLSAADPMPRLPPPKPSHMSYASDTTDFESVDPEEVTPPEETNKRLSDVAESPISTLRYPKIPRPSNQAVPRSPPVSRWTASSTAFSPSSAHERQASPGFKFTSFSPDVAHADEKQQTLLTKRRGEDVQLDLEQRLYVAGHEHAAMRGSSVYSQNSALRGLRVGELGSPSRAGHKHKNSVLPSSQLSPDLVIKSPLWEPELTPSKRGDDLFISVH</sequence>
<feature type="region of interest" description="Disordered" evidence="14">
    <location>
        <begin position="663"/>
        <end position="685"/>
    </location>
</feature>
<keyword evidence="8" id="KW-0732">Signal</keyword>
<evidence type="ECO:0000259" key="15">
    <source>
        <dbReference type="PROSITE" id="PS52012"/>
    </source>
</evidence>
<keyword evidence="12" id="KW-0449">Lipoprotein</keyword>
<feature type="region of interest" description="Disordered" evidence="14">
    <location>
        <begin position="385"/>
        <end position="405"/>
    </location>
</feature>
<name>A0ABR3P3D9_9PEZI</name>
<dbReference type="GeneID" id="95978553"/>
<evidence type="ECO:0000256" key="1">
    <source>
        <dbReference type="ARBA" id="ARBA00004167"/>
    </source>
</evidence>
<organism evidence="16 17">
    <name type="scientific">Neodothiora populina</name>
    <dbReference type="NCBI Taxonomy" id="2781224"/>
    <lineage>
        <taxon>Eukaryota</taxon>
        <taxon>Fungi</taxon>
        <taxon>Dikarya</taxon>
        <taxon>Ascomycota</taxon>
        <taxon>Pezizomycotina</taxon>
        <taxon>Dothideomycetes</taxon>
        <taxon>Dothideomycetidae</taxon>
        <taxon>Dothideales</taxon>
        <taxon>Dothioraceae</taxon>
        <taxon>Neodothiora</taxon>
    </lineage>
</organism>
<feature type="compositionally biased region" description="Low complexity" evidence="14">
    <location>
        <begin position="579"/>
        <end position="589"/>
    </location>
</feature>
<feature type="binding site" description="axial binding residue" evidence="13">
    <location>
        <position position="55"/>
    </location>
    <ligand>
        <name>heme</name>
        <dbReference type="ChEBI" id="CHEBI:30413"/>
    </ligand>
    <ligandPart>
        <name>Fe</name>
        <dbReference type="ChEBI" id="CHEBI:18248"/>
    </ligandPart>
</feature>
<dbReference type="InterPro" id="IPR051694">
    <property type="entry name" value="Immunoregulatory_rcpt-like"/>
</dbReference>
<comment type="caution">
    <text evidence="16">The sequence shown here is derived from an EMBL/GenBank/DDBJ whole genome shotgun (WGS) entry which is preliminary data.</text>
</comment>
<dbReference type="PANTHER" id="PTHR15549:SF30">
    <property type="entry name" value="MID2 DOMAIN-CONTAINING PROTEIN"/>
    <property type="match status" value="1"/>
</dbReference>
<dbReference type="Proteomes" id="UP001562354">
    <property type="component" value="Unassembled WGS sequence"/>
</dbReference>
<feature type="region of interest" description="Disordered" evidence="14">
    <location>
        <begin position="345"/>
        <end position="371"/>
    </location>
</feature>
<feature type="region of interest" description="Disordered" evidence="14">
    <location>
        <begin position="502"/>
        <end position="607"/>
    </location>
</feature>
<feature type="region of interest" description="Disordered" evidence="14">
    <location>
        <begin position="179"/>
        <end position="218"/>
    </location>
</feature>
<keyword evidence="11" id="KW-1015">Disulfide bond</keyword>
<evidence type="ECO:0000256" key="3">
    <source>
        <dbReference type="ARBA" id="ARBA00004613"/>
    </source>
</evidence>
<evidence type="ECO:0000256" key="5">
    <source>
        <dbReference type="ARBA" id="ARBA00022525"/>
    </source>
</evidence>
<evidence type="ECO:0000256" key="11">
    <source>
        <dbReference type="ARBA" id="ARBA00023157"/>
    </source>
</evidence>
<evidence type="ECO:0000256" key="8">
    <source>
        <dbReference type="ARBA" id="ARBA00022729"/>
    </source>
</evidence>
<dbReference type="SMART" id="SM00747">
    <property type="entry name" value="CFEM"/>
    <property type="match status" value="1"/>
</dbReference>
<evidence type="ECO:0000256" key="14">
    <source>
        <dbReference type="SAM" id="MobiDB-lite"/>
    </source>
</evidence>
<evidence type="ECO:0000256" key="9">
    <source>
        <dbReference type="ARBA" id="ARBA00022989"/>
    </source>
</evidence>
<dbReference type="Pfam" id="PF05730">
    <property type="entry name" value="CFEM"/>
    <property type="match status" value="1"/>
</dbReference>
<evidence type="ECO:0000256" key="2">
    <source>
        <dbReference type="ARBA" id="ARBA00004589"/>
    </source>
</evidence>
<dbReference type="PANTHER" id="PTHR15549">
    <property type="entry name" value="PAIRED IMMUNOGLOBULIN-LIKE TYPE 2 RECEPTOR"/>
    <property type="match status" value="1"/>
</dbReference>
<keyword evidence="13" id="KW-0479">Metal-binding</keyword>
<feature type="domain" description="CFEM" evidence="15">
    <location>
        <begin position="4"/>
        <end position="131"/>
    </location>
</feature>
<evidence type="ECO:0000256" key="6">
    <source>
        <dbReference type="ARBA" id="ARBA00022622"/>
    </source>
</evidence>
<dbReference type="PROSITE" id="PS52012">
    <property type="entry name" value="CFEM"/>
    <property type="match status" value="1"/>
</dbReference>
<feature type="region of interest" description="Disordered" evidence="14">
    <location>
        <begin position="451"/>
        <end position="471"/>
    </location>
</feature>
<feature type="compositionally biased region" description="Acidic residues" evidence="14">
    <location>
        <begin position="525"/>
        <end position="537"/>
    </location>
</feature>
<gene>
    <name evidence="16" type="ORF">AAFC00_004853</name>
</gene>
<evidence type="ECO:0000256" key="10">
    <source>
        <dbReference type="ARBA" id="ARBA00023136"/>
    </source>
</evidence>
<comment type="subcellular location">
    <subcellularLocation>
        <location evidence="2">Membrane</location>
        <topology evidence="2">Lipid-anchor</topology>
        <topology evidence="2">GPI-anchor</topology>
    </subcellularLocation>
    <subcellularLocation>
        <location evidence="1">Membrane</location>
        <topology evidence="1">Single-pass membrane protein</topology>
    </subcellularLocation>
    <subcellularLocation>
        <location evidence="3">Secreted</location>
    </subcellularLocation>
</comment>
<keyword evidence="9" id="KW-1133">Transmembrane helix</keyword>
<keyword evidence="10" id="KW-0472">Membrane</keyword>